<evidence type="ECO:0000313" key="3">
    <source>
        <dbReference type="Proteomes" id="UP000799428"/>
    </source>
</evidence>
<evidence type="ECO:0000256" key="1">
    <source>
        <dbReference type="SAM" id="Phobius"/>
    </source>
</evidence>
<evidence type="ECO:0000313" key="2">
    <source>
        <dbReference type="EMBL" id="KAF2709309.1"/>
    </source>
</evidence>
<protein>
    <submittedName>
        <fullName evidence="2">Uncharacterized protein</fullName>
    </submittedName>
</protein>
<sequence length="135" mass="14659">MSASDPLLTGVWGLATRVAASTRCINLPSPFFPASVLVPERRGTGQTHGTGIFEVYVELSHGRIPANITSFKNKNIPTPSHVVVVVVVVVVAVVCYAPGNIHGQTRLTRKSMDLGPDRERAWNMSNHSTLTLRTR</sequence>
<gene>
    <name evidence="2" type="ORF">K504DRAFT_455056</name>
</gene>
<reference evidence="2" key="1">
    <citation type="journal article" date="2020" name="Stud. Mycol.">
        <title>101 Dothideomycetes genomes: a test case for predicting lifestyles and emergence of pathogens.</title>
        <authorList>
            <person name="Haridas S."/>
            <person name="Albert R."/>
            <person name="Binder M."/>
            <person name="Bloem J."/>
            <person name="Labutti K."/>
            <person name="Salamov A."/>
            <person name="Andreopoulos B."/>
            <person name="Baker S."/>
            <person name="Barry K."/>
            <person name="Bills G."/>
            <person name="Bluhm B."/>
            <person name="Cannon C."/>
            <person name="Castanera R."/>
            <person name="Culley D."/>
            <person name="Daum C."/>
            <person name="Ezra D."/>
            <person name="Gonzalez J."/>
            <person name="Henrissat B."/>
            <person name="Kuo A."/>
            <person name="Liang C."/>
            <person name="Lipzen A."/>
            <person name="Lutzoni F."/>
            <person name="Magnuson J."/>
            <person name="Mondo S."/>
            <person name="Nolan M."/>
            <person name="Ohm R."/>
            <person name="Pangilinan J."/>
            <person name="Park H.-J."/>
            <person name="Ramirez L."/>
            <person name="Alfaro M."/>
            <person name="Sun H."/>
            <person name="Tritt A."/>
            <person name="Yoshinaga Y."/>
            <person name="Zwiers L.-H."/>
            <person name="Turgeon B."/>
            <person name="Goodwin S."/>
            <person name="Spatafora J."/>
            <person name="Crous P."/>
            <person name="Grigoriev I."/>
        </authorList>
    </citation>
    <scope>NUCLEOTIDE SEQUENCE</scope>
    <source>
        <strain evidence="2">CBS 279.74</strain>
    </source>
</reference>
<feature type="transmembrane region" description="Helical" evidence="1">
    <location>
        <begin position="81"/>
        <end position="101"/>
    </location>
</feature>
<dbReference type="Proteomes" id="UP000799428">
    <property type="component" value="Unassembled WGS sequence"/>
</dbReference>
<organism evidence="2 3">
    <name type="scientific">Pleomassaria siparia CBS 279.74</name>
    <dbReference type="NCBI Taxonomy" id="1314801"/>
    <lineage>
        <taxon>Eukaryota</taxon>
        <taxon>Fungi</taxon>
        <taxon>Dikarya</taxon>
        <taxon>Ascomycota</taxon>
        <taxon>Pezizomycotina</taxon>
        <taxon>Dothideomycetes</taxon>
        <taxon>Pleosporomycetidae</taxon>
        <taxon>Pleosporales</taxon>
        <taxon>Pleomassariaceae</taxon>
        <taxon>Pleomassaria</taxon>
    </lineage>
</organism>
<dbReference type="EMBL" id="MU005770">
    <property type="protein sequence ID" value="KAF2709309.1"/>
    <property type="molecule type" value="Genomic_DNA"/>
</dbReference>
<accession>A0A6G1K8T7</accession>
<keyword evidence="1" id="KW-0812">Transmembrane</keyword>
<keyword evidence="3" id="KW-1185">Reference proteome</keyword>
<name>A0A6G1K8T7_9PLEO</name>
<keyword evidence="1" id="KW-1133">Transmembrane helix</keyword>
<proteinExistence type="predicted"/>
<keyword evidence="1" id="KW-0472">Membrane</keyword>
<dbReference type="AlphaFoldDB" id="A0A6G1K8T7"/>